<dbReference type="KEGG" id="camu:CA2015_4461"/>
<dbReference type="PANTHER" id="PTHR34978:SF3">
    <property type="entry name" value="SLR0241 PROTEIN"/>
    <property type="match status" value="1"/>
</dbReference>
<dbReference type="InterPro" id="IPR052173">
    <property type="entry name" value="Beta-lactam_resp_regulator"/>
</dbReference>
<evidence type="ECO:0000313" key="5">
    <source>
        <dbReference type="Proteomes" id="UP000036520"/>
    </source>
</evidence>
<proteinExistence type="inferred from homology"/>
<keyword evidence="1" id="KW-0813">Transport</keyword>
<feature type="transmembrane region" description="Helical" evidence="2">
    <location>
        <begin position="284"/>
        <end position="303"/>
    </location>
</feature>
<dbReference type="RefSeq" id="WP_048643866.1">
    <property type="nucleotide sequence ID" value="NZ_CP012040.1"/>
</dbReference>
<feature type="transmembrane region" description="Helical" evidence="2">
    <location>
        <begin position="107"/>
        <end position="125"/>
    </location>
</feature>
<feature type="transmembrane region" description="Helical" evidence="2">
    <location>
        <begin position="37"/>
        <end position="58"/>
    </location>
</feature>
<keyword evidence="2" id="KW-1133">Transmembrane helix</keyword>
<organism evidence="4 5">
    <name type="scientific">Cyclobacterium amurskyense</name>
    <dbReference type="NCBI Taxonomy" id="320787"/>
    <lineage>
        <taxon>Bacteria</taxon>
        <taxon>Pseudomonadati</taxon>
        <taxon>Bacteroidota</taxon>
        <taxon>Cytophagia</taxon>
        <taxon>Cytophagales</taxon>
        <taxon>Cyclobacteriaceae</taxon>
        <taxon>Cyclobacterium</taxon>
    </lineage>
</organism>
<dbReference type="SUPFAM" id="SSF74653">
    <property type="entry name" value="TolA/TonB C-terminal domain"/>
    <property type="match status" value="1"/>
</dbReference>
<keyword evidence="1" id="KW-1134">Transmembrane beta strand</keyword>
<keyword evidence="1 2" id="KW-0472">Membrane</keyword>
<dbReference type="AlphaFoldDB" id="A0A0H4PZF7"/>
<dbReference type="PROSITE" id="PS52015">
    <property type="entry name" value="TONB_CTD"/>
    <property type="match status" value="1"/>
</dbReference>
<name>A0A0H4PZF7_9BACT</name>
<dbReference type="InterPro" id="IPR008756">
    <property type="entry name" value="Peptidase_M56"/>
</dbReference>
<dbReference type="OrthoDB" id="9812355at2"/>
<sequence length="824" mass="94016">MAAIINFIWQSIICLLFFYAFYWVFLKDEKTFVFNRIYLLTTPFLAIAFSLIEIPVSFEKPSISLENTAFLKALEFDAQKEIAGTYGLPEVTVTGSRLPTLWGITDYLLLAYLIVAIFLFAKFYWQFLQLKQILRKGWYQTTFILKDNYFKVPTFGLTPVFSYFDKIFWDDELELNHKEKKQILNHEIEHVKQKHTYDVIIYQIMCNVFWFNPIIHLMQKALIDLHEFQADESVIKDLELKDSYPKLVAKMAFQGLDLSLGNYFIRSTTLKRIQMMKANRKTNWFKLAMLVPLMIMVFGLISMKSNNSIISFNNYSTLPISFLKNQIVAFQDSIAVGIKLKNVKNPTHYESIGKLKHESLNVQVGELSYEFTGIKNQQEYIKVLNLVESLRPNSTLNKKYENAYPYYSIDHKPEPKIGWDAWENYLTNQIPKELIDEIYINGGSVELEFVVDQEAKIVSPSIKKSLGEEVDQILLASLIDTKAPAWLTGKKDNEIVAVVVNAKIELENPNQQNDKKVTLISSTTNNRTSVQNTKTKSFPENLAIELRDDLKSGAITLGNSFKKHMAKTLSFPKETIKNNISGTAIVRLKTNSKGRLTDISFVNSIDQSFEKAILNVLADAPNLVPVHQYKGYELLLPISFKINGSNINNIIPGLNEDYGDVIYINGYKAEENRFTSDPIESKVDEIPVHIIKEGLVNFNGVIMPINTSLSKIMNAYIRHFSINPQSISINFSAEKDVKMGEVQNVQFALREVGIRKINFRESGEQVGNSDSAPVYLIDGVFFPNPKVMDYPNPENIKTISIVGPDKMNIYGSKAKNGVIVITTN</sequence>
<dbReference type="PROSITE" id="PS52016">
    <property type="entry name" value="TONB_DEPENDENT_REC_3"/>
    <property type="match status" value="1"/>
</dbReference>
<dbReference type="Gene3D" id="2.170.130.10">
    <property type="entry name" value="TonB-dependent receptor, plug domain"/>
    <property type="match status" value="1"/>
</dbReference>
<dbReference type="CDD" id="cd07341">
    <property type="entry name" value="M56_BlaR1_MecR1_like"/>
    <property type="match status" value="1"/>
</dbReference>
<dbReference type="Gene3D" id="3.30.1150.10">
    <property type="match status" value="1"/>
</dbReference>
<dbReference type="InterPro" id="IPR037682">
    <property type="entry name" value="TonB_C"/>
</dbReference>
<dbReference type="PANTHER" id="PTHR34978">
    <property type="entry name" value="POSSIBLE SENSOR-TRANSDUCER PROTEIN BLAR"/>
    <property type="match status" value="1"/>
</dbReference>
<comment type="subcellular location">
    <subcellularLocation>
        <location evidence="1">Cell outer membrane</location>
        <topology evidence="1">Multi-pass membrane protein</topology>
    </subcellularLocation>
</comment>
<comment type="similarity">
    <text evidence="1">Belongs to the TonB-dependent receptor family.</text>
</comment>
<gene>
    <name evidence="4" type="ORF">CA2015_4461</name>
</gene>
<dbReference type="Proteomes" id="UP000036520">
    <property type="component" value="Chromosome"/>
</dbReference>
<evidence type="ECO:0000256" key="1">
    <source>
        <dbReference type="PROSITE-ProRule" id="PRU01360"/>
    </source>
</evidence>
<evidence type="ECO:0000259" key="3">
    <source>
        <dbReference type="PROSITE" id="PS52015"/>
    </source>
</evidence>
<evidence type="ECO:0000256" key="2">
    <source>
        <dbReference type="SAM" id="Phobius"/>
    </source>
</evidence>
<dbReference type="STRING" id="320787.CA2015_4461"/>
<feature type="domain" description="TonB C-terminal" evidence="3">
    <location>
        <begin position="556"/>
        <end position="649"/>
    </location>
</feature>
<dbReference type="InterPro" id="IPR039426">
    <property type="entry name" value="TonB-dep_rcpt-like"/>
</dbReference>
<accession>A0A0H4PZF7</accession>
<keyword evidence="1" id="KW-0998">Cell outer membrane</keyword>
<dbReference type="EMBL" id="CP012040">
    <property type="protein sequence ID" value="AKP53802.1"/>
    <property type="molecule type" value="Genomic_DNA"/>
</dbReference>
<reference evidence="4 5" key="1">
    <citation type="submission" date="2015-07" db="EMBL/GenBank/DDBJ databases">
        <authorList>
            <person name="Kim K.M."/>
        </authorList>
    </citation>
    <scope>NUCLEOTIDE SEQUENCE [LARGE SCALE GENOMIC DNA]</scope>
    <source>
        <strain evidence="4 5">KCTC 12363</strain>
    </source>
</reference>
<evidence type="ECO:0000313" key="4">
    <source>
        <dbReference type="EMBL" id="AKP53802.1"/>
    </source>
</evidence>
<feature type="transmembrane region" description="Helical" evidence="2">
    <location>
        <begin position="6"/>
        <end position="25"/>
    </location>
</feature>
<dbReference type="Pfam" id="PF05569">
    <property type="entry name" value="Peptidase_M56"/>
    <property type="match status" value="1"/>
</dbReference>
<keyword evidence="1 2" id="KW-0812">Transmembrane</keyword>
<protein>
    <submittedName>
        <fullName evidence="4">Peptidase M56 BlaR1</fullName>
    </submittedName>
</protein>
<dbReference type="GO" id="GO:0009279">
    <property type="term" value="C:cell outer membrane"/>
    <property type="evidence" value="ECO:0007669"/>
    <property type="project" value="UniProtKB-SubCell"/>
</dbReference>
<keyword evidence="5" id="KW-1185">Reference proteome</keyword>
<dbReference type="GO" id="GO:0055085">
    <property type="term" value="P:transmembrane transport"/>
    <property type="evidence" value="ECO:0007669"/>
    <property type="project" value="InterPro"/>
</dbReference>
<dbReference type="InterPro" id="IPR037066">
    <property type="entry name" value="Plug_dom_sf"/>
</dbReference>